<dbReference type="Proteomes" id="UP001155241">
    <property type="component" value="Unassembled WGS sequence"/>
</dbReference>
<gene>
    <name evidence="12" type="ORF">NG895_06040</name>
</gene>
<keyword evidence="6 11" id="KW-1133">Transmembrane helix</keyword>
<keyword evidence="3" id="KW-0050">Antiport</keyword>
<feature type="transmembrane region" description="Helical" evidence="11">
    <location>
        <begin position="159"/>
        <end position="181"/>
    </location>
</feature>
<evidence type="ECO:0000256" key="9">
    <source>
        <dbReference type="ARBA" id="ARBA00031636"/>
    </source>
</evidence>
<feature type="transmembrane region" description="Helical" evidence="11">
    <location>
        <begin position="117"/>
        <end position="139"/>
    </location>
</feature>
<name>A0A9X2FCH5_9BACT</name>
<reference evidence="12" key="1">
    <citation type="submission" date="2022-06" db="EMBL/GenBank/DDBJ databases">
        <title>Aeoliella straminimaris, a novel planctomycete from sediments.</title>
        <authorList>
            <person name="Vitorino I.R."/>
            <person name="Lage O.M."/>
        </authorList>
    </citation>
    <scope>NUCLEOTIDE SEQUENCE</scope>
    <source>
        <strain evidence="12">ICT_H6.2</strain>
    </source>
</reference>
<feature type="transmembrane region" description="Helical" evidence="11">
    <location>
        <begin position="448"/>
        <end position="472"/>
    </location>
</feature>
<dbReference type="Pfam" id="PF01554">
    <property type="entry name" value="MatE"/>
    <property type="match status" value="2"/>
</dbReference>
<keyword evidence="8 11" id="KW-0472">Membrane</keyword>
<keyword evidence="7" id="KW-0406">Ion transport</keyword>
<accession>A0A9X2FCH5</accession>
<evidence type="ECO:0000313" key="13">
    <source>
        <dbReference type="Proteomes" id="UP001155241"/>
    </source>
</evidence>
<feature type="transmembrane region" description="Helical" evidence="11">
    <location>
        <begin position="348"/>
        <end position="374"/>
    </location>
</feature>
<sequence>MDTFSNEPQANPYEGSSAPHDPHRSPTDEQSWWRRPAGGREVLLVALPLVISSLSWTIMTFVDRVLLKWDSGDAMTAAFAAGTVWFSTLCLPLGIAMYTSTFVSQYFGAGRHDRIGLAVWQGVWMALAVSPIILLAIPLAPAMFRLADHTPEVMELELIYFKILCWGGPAMLVGQALAAFYSGRGKTSVVMVVDTSVAVLNLALDWVWIFGYLGFPAMGIAGAAWATVVSLWIKAAIYAYLVLQPQHREQFGTVAGLRFDWPLFIRQIYYGGPSGLQLALDIVGFTVFIVLIGRLGIIEAEASSMAFSVSTLAFMPIWGMSMAASILVGQHLGENRDDLASRATWTALTYALCYMAGISVLYLAVPDVFLIWFFAGDRSGEMRDQVHPLAVSLLRFVAAYNLLDAMGMMFSSAVKGAGDTRFVLRVSMVMATLLSVLSWVAVEWLELGVYGCWAVITLWVWVMGIVFLLRFLGGKWRSMRVIEAAPPDLPVQELETEPAVS</sequence>
<dbReference type="EMBL" id="JAMXLR010000024">
    <property type="protein sequence ID" value="MCO6043461.1"/>
    <property type="molecule type" value="Genomic_DNA"/>
</dbReference>
<dbReference type="NCBIfam" id="TIGR00797">
    <property type="entry name" value="matE"/>
    <property type="match status" value="1"/>
</dbReference>
<dbReference type="PANTHER" id="PTHR43298:SF2">
    <property type="entry name" value="FMN_FAD EXPORTER YEEO-RELATED"/>
    <property type="match status" value="1"/>
</dbReference>
<feature type="transmembrane region" description="Helical" evidence="11">
    <location>
        <begin position="42"/>
        <end position="62"/>
    </location>
</feature>
<dbReference type="InterPro" id="IPR050222">
    <property type="entry name" value="MATE_MdtK"/>
</dbReference>
<evidence type="ECO:0000256" key="2">
    <source>
        <dbReference type="ARBA" id="ARBA00022448"/>
    </source>
</evidence>
<keyword evidence="2" id="KW-0813">Transport</keyword>
<protein>
    <recommendedName>
        <fullName evidence="9">Multidrug-efflux transporter</fullName>
    </recommendedName>
</protein>
<feature type="transmembrane region" description="Helical" evidence="11">
    <location>
        <begin position="74"/>
        <end position="96"/>
    </location>
</feature>
<evidence type="ECO:0000256" key="4">
    <source>
        <dbReference type="ARBA" id="ARBA00022475"/>
    </source>
</evidence>
<dbReference type="GO" id="GO:0015297">
    <property type="term" value="F:antiporter activity"/>
    <property type="evidence" value="ECO:0007669"/>
    <property type="project" value="UniProtKB-KW"/>
</dbReference>
<dbReference type="GO" id="GO:0005886">
    <property type="term" value="C:plasma membrane"/>
    <property type="evidence" value="ECO:0007669"/>
    <property type="project" value="UniProtKB-SubCell"/>
</dbReference>
<feature type="transmembrane region" description="Helical" evidence="11">
    <location>
        <begin position="422"/>
        <end position="442"/>
    </location>
</feature>
<feature type="region of interest" description="Disordered" evidence="10">
    <location>
        <begin position="1"/>
        <end position="31"/>
    </location>
</feature>
<dbReference type="GO" id="GO:0042910">
    <property type="term" value="F:xenobiotic transmembrane transporter activity"/>
    <property type="evidence" value="ECO:0007669"/>
    <property type="project" value="InterPro"/>
</dbReference>
<dbReference type="GO" id="GO:0006811">
    <property type="term" value="P:monoatomic ion transport"/>
    <property type="evidence" value="ECO:0007669"/>
    <property type="project" value="UniProtKB-KW"/>
</dbReference>
<feature type="transmembrane region" description="Helical" evidence="11">
    <location>
        <begin position="188"/>
        <end position="209"/>
    </location>
</feature>
<evidence type="ECO:0000256" key="11">
    <source>
        <dbReference type="SAM" id="Phobius"/>
    </source>
</evidence>
<dbReference type="PANTHER" id="PTHR43298">
    <property type="entry name" value="MULTIDRUG RESISTANCE PROTEIN NORM-RELATED"/>
    <property type="match status" value="1"/>
</dbReference>
<dbReference type="RefSeq" id="WP_252851567.1">
    <property type="nucleotide sequence ID" value="NZ_JAMXLR010000024.1"/>
</dbReference>
<comment type="subcellular location">
    <subcellularLocation>
        <location evidence="1">Cell membrane</location>
        <topology evidence="1">Multi-pass membrane protein</topology>
    </subcellularLocation>
</comment>
<evidence type="ECO:0000256" key="3">
    <source>
        <dbReference type="ARBA" id="ARBA00022449"/>
    </source>
</evidence>
<feature type="transmembrane region" description="Helical" evidence="11">
    <location>
        <begin position="215"/>
        <end position="241"/>
    </location>
</feature>
<dbReference type="PIRSF" id="PIRSF006603">
    <property type="entry name" value="DinF"/>
    <property type="match status" value="1"/>
</dbReference>
<evidence type="ECO:0000256" key="5">
    <source>
        <dbReference type="ARBA" id="ARBA00022692"/>
    </source>
</evidence>
<evidence type="ECO:0000256" key="10">
    <source>
        <dbReference type="SAM" id="MobiDB-lite"/>
    </source>
</evidence>
<evidence type="ECO:0000256" key="1">
    <source>
        <dbReference type="ARBA" id="ARBA00004651"/>
    </source>
</evidence>
<proteinExistence type="predicted"/>
<dbReference type="InterPro" id="IPR048279">
    <property type="entry name" value="MdtK-like"/>
</dbReference>
<organism evidence="12 13">
    <name type="scientific">Aeoliella straminimaris</name>
    <dbReference type="NCBI Taxonomy" id="2954799"/>
    <lineage>
        <taxon>Bacteria</taxon>
        <taxon>Pseudomonadati</taxon>
        <taxon>Planctomycetota</taxon>
        <taxon>Planctomycetia</taxon>
        <taxon>Pirellulales</taxon>
        <taxon>Lacipirellulaceae</taxon>
        <taxon>Aeoliella</taxon>
    </lineage>
</organism>
<comment type="caution">
    <text evidence="12">The sequence shown here is derived from an EMBL/GenBank/DDBJ whole genome shotgun (WGS) entry which is preliminary data.</text>
</comment>
<keyword evidence="4" id="KW-1003">Cell membrane</keyword>
<evidence type="ECO:0000256" key="6">
    <source>
        <dbReference type="ARBA" id="ARBA00022989"/>
    </source>
</evidence>
<evidence type="ECO:0000256" key="8">
    <source>
        <dbReference type="ARBA" id="ARBA00023136"/>
    </source>
</evidence>
<dbReference type="InterPro" id="IPR002528">
    <property type="entry name" value="MATE_fam"/>
</dbReference>
<feature type="transmembrane region" description="Helical" evidence="11">
    <location>
        <begin position="278"/>
        <end position="298"/>
    </location>
</feature>
<evidence type="ECO:0000256" key="7">
    <source>
        <dbReference type="ARBA" id="ARBA00023065"/>
    </source>
</evidence>
<keyword evidence="13" id="KW-1185">Reference proteome</keyword>
<dbReference type="AlphaFoldDB" id="A0A9X2FCH5"/>
<feature type="transmembrane region" description="Helical" evidence="11">
    <location>
        <begin position="304"/>
        <end position="328"/>
    </location>
</feature>
<dbReference type="CDD" id="cd13133">
    <property type="entry name" value="MATE_like_7"/>
    <property type="match status" value="1"/>
</dbReference>
<evidence type="ECO:0000313" key="12">
    <source>
        <dbReference type="EMBL" id="MCO6043461.1"/>
    </source>
</evidence>
<feature type="transmembrane region" description="Helical" evidence="11">
    <location>
        <begin position="386"/>
        <end position="410"/>
    </location>
</feature>
<keyword evidence="5 11" id="KW-0812">Transmembrane</keyword>